<feature type="compositionally biased region" description="Low complexity" evidence="1">
    <location>
        <begin position="430"/>
        <end position="445"/>
    </location>
</feature>
<name>A0AAD7CNI3_MYCRO</name>
<evidence type="ECO:0000313" key="3">
    <source>
        <dbReference type="Proteomes" id="UP001221757"/>
    </source>
</evidence>
<feature type="region of interest" description="Disordered" evidence="1">
    <location>
        <begin position="312"/>
        <end position="483"/>
    </location>
</feature>
<accession>A0AAD7CNI3</accession>
<evidence type="ECO:0000313" key="2">
    <source>
        <dbReference type="EMBL" id="KAJ7654868.1"/>
    </source>
</evidence>
<feature type="compositionally biased region" description="Low complexity" evidence="1">
    <location>
        <begin position="331"/>
        <end position="348"/>
    </location>
</feature>
<dbReference type="AlphaFoldDB" id="A0AAD7CNI3"/>
<proteinExistence type="predicted"/>
<organism evidence="2 3">
    <name type="scientific">Mycena rosella</name>
    <name type="common">Pink bonnet</name>
    <name type="synonym">Agaricus rosellus</name>
    <dbReference type="NCBI Taxonomy" id="1033263"/>
    <lineage>
        <taxon>Eukaryota</taxon>
        <taxon>Fungi</taxon>
        <taxon>Dikarya</taxon>
        <taxon>Basidiomycota</taxon>
        <taxon>Agaricomycotina</taxon>
        <taxon>Agaricomycetes</taxon>
        <taxon>Agaricomycetidae</taxon>
        <taxon>Agaricales</taxon>
        <taxon>Marasmiineae</taxon>
        <taxon>Mycenaceae</taxon>
        <taxon>Mycena</taxon>
    </lineage>
</organism>
<feature type="compositionally biased region" description="Pro residues" evidence="1">
    <location>
        <begin position="349"/>
        <end position="358"/>
    </location>
</feature>
<gene>
    <name evidence="2" type="ORF">B0H17DRAFT_1146612</name>
</gene>
<feature type="compositionally biased region" description="Low complexity" evidence="1">
    <location>
        <begin position="377"/>
        <end position="391"/>
    </location>
</feature>
<sequence length="513" mass="55354">MLVRFRTHLVRSSFDSRLGHGLGSATLDLSPAAQNKVKTPEFIEEEIESTNLQGLMRVPFDSGQAMLVQQRLFSVPLPAAQNEERRVDVRLHAMPVFWISLFNTPKATDTCGRLALHPSALSDADHALFTASLADLADITGDLEHVSVSVREARAWLCGDPAPVCPRDDAQQRRLLRMLRLVLHAQAGRGVDRSLAFVQAPVPAAPILAPTKPFLPTPAPSPEARACPPLPPRKLTSPTSRKNRRHVRVLDVERLVRPAKDTTRTPPPSPSPAPRRTRSLPADVPLHRASTQRVPASSPPHIQHFADSTMQRTVSAGRAPHTHLQNPAQPPAQAQVHPHVQNPAKTKTPPAPPRPGAPLRPVRAHLPELPARHSSRAGRTPAPRARTTSFAPHPPVRPQRRASAFEATYGAPASPSHTTHAANDGRRISSDSAPARRPSSSSYASELTRSPARKRIPPRARSPPANPSQSPAPHLAGAGWAGAERGGRWVCGAEWAEEAEDVDGVGRASVGAL</sequence>
<feature type="compositionally biased region" description="Low complexity" evidence="1">
    <location>
        <begin position="467"/>
        <end position="483"/>
    </location>
</feature>
<keyword evidence="3" id="KW-1185">Reference proteome</keyword>
<feature type="compositionally biased region" description="Basic and acidic residues" evidence="1">
    <location>
        <begin position="248"/>
        <end position="263"/>
    </location>
</feature>
<feature type="region of interest" description="Disordered" evidence="1">
    <location>
        <begin position="209"/>
        <end position="281"/>
    </location>
</feature>
<protein>
    <submittedName>
        <fullName evidence="2">Uncharacterized protein</fullName>
    </submittedName>
</protein>
<evidence type="ECO:0000256" key="1">
    <source>
        <dbReference type="SAM" id="MobiDB-lite"/>
    </source>
</evidence>
<dbReference type="Proteomes" id="UP001221757">
    <property type="component" value="Unassembled WGS sequence"/>
</dbReference>
<comment type="caution">
    <text evidence="2">The sequence shown here is derived from an EMBL/GenBank/DDBJ whole genome shotgun (WGS) entry which is preliminary data.</text>
</comment>
<reference evidence="2" key="1">
    <citation type="submission" date="2023-03" db="EMBL/GenBank/DDBJ databases">
        <title>Massive genome expansion in bonnet fungi (Mycena s.s.) driven by repeated elements and novel gene families across ecological guilds.</title>
        <authorList>
            <consortium name="Lawrence Berkeley National Laboratory"/>
            <person name="Harder C.B."/>
            <person name="Miyauchi S."/>
            <person name="Viragh M."/>
            <person name="Kuo A."/>
            <person name="Thoen E."/>
            <person name="Andreopoulos B."/>
            <person name="Lu D."/>
            <person name="Skrede I."/>
            <person name="Drula E."/>
            <person name="Henrissat B."/>
            <person name="Morin E."/>
            <person name="Kohler A."/>
            <person name="Barry K."/>
            <person name="LaButti K."/>
            <person name="Morin E."/>
            <person name="Salamov A."/>
            <person name="Lipzen A."/>
            <person name="Mereny Z."/>
            <person name="Hegedus B."/>
            <person name="Baldrian P."/>
            <person name="Stursova M."/>
            <person name="Weitz H."/>
            <person name="Taylor A."/>
            <person name="Grigoriev I.V."/>
            <person name="Nagy L.G."/>
            <person name="Martin F."/>
            <person name="Kauserud H."/>
        </authorList>
    </citation>
    <scope>NUCLEOTIDE SEQUENCE</scope>
    <source>
        <strain evidence="2">CBHHK067</strain>
    </source>
</reference>
<dbReference type="EMBL" id="JARKIE010000316">
    <property type="protein sequence ID" value="KAJ7654868.1"/>
    <property type="molecule type" value="Genomic_DNA"/>
</dbReference>